<evidence type="ECO:0000313" key="3">
    <source>
        <dbReference type="Proteomes" id="UP000504610"/>
    </source>
</evidence>
<organism evidence="3 4">
    <name type="scientific">Raphanus sativus</name>
    <name type="common">Radish</name>
    <name type="synonym">Raphanus raphanistrum var. sativus</name>
    <dbReference type="NCBI Taxonomy" id="3726"/>
    <lineage>
        <taxon>Eukaryota</taxon>
        <taxon>Viridiplantae</taxon>
        <taxon>Streptophyta</taxon>
        <taxon>Embryophyta</taxon>
        <taxon>Tracheophyta</taxon>
        <taxon>Spermatophyta</taxon>
        <taxon>Magnoliopsida</taxon>
        <taxon>eudicotyledons</taxon>
        <taxon>Gunneridae</taxon>
        <taxon>Pentapetalae</taxon>
        <taxon>rosids</taxon>
        <taxon>malvids</taxon>
        <taxon>Brassicales</taxon>
        <taxon>Brassicaceae</taxon>
        <taxon>Brassiceae</taxon>
        <taxon>Raphanus</taxon>
    </lineage>
</organism>
<feature type="region of interest" description="Disordered" evidence="1">
    <location>
        <begin position="445"/>
        <end position="588"/>
    </location>
</feature>
<feature type="domain" description="DUF1985" evidence="2">
    <location>
        <begin position="75"/>
        <end position="216"/>
    </location>
</feature>
<dbReference type="Pfam" id="PF09331">
    <property type="entry name" value="DUF1985"/>
    <property type="match status" value="1"/>
</dbReference>
<dbReference type="GeneID" id="130499600"/>
<reference evidence="4" key="2">
    <citation type="submission" date="2025-08" db="UniProtKB">
        <authorList>
            <consortium name="RefSeq"/>
        </authorList>
    </citation>
    <scope>IDENTIFICATION</scope>
    <source>
        <tissue evidence="4">Leaf</tissue>
    </source>
</reference>
<proteinExistence type="predicted"/>
<dbReference type="OrthoDB" id="1088768at2759"/>
<dbReference type="KEGG" id="rsz:130499600"/>
<evidence type="ECO:0000259" key="2">
    <source>
        <dbReference type="Pfam" id="PF09331"/>
    </source>
</evidence>
<dbReference type="Proteomes" id="UP000504610">
    <property type="component" value="Chromosome 9"/>
</dbReference>
<dbReference type="PANTHER" id="PTHR48449">
    <property type="entry name" value="DUF1985 DOMAIN-CONTAINING PROTEIN"/>
    <property type="match status" value="1"/>
</dbReference>
<accession>A0A9W3CEL4</accession>
<name>A0A9W3CEL4_RAPSA</name>
<feature type="compositionally biased region" description="Basic and acidic residues" evidence="1">
    <location>
        <begin position="504"/>
        <end position="519"/>
    </location>
</feature>
<sequence length="588" mass="68058">MAGGAIKPHRFYFQPAEYGKHCKLSSRCHQTHFIKLIDNFHATEKKWFYQHPQFKHIFHMECSSRRKVMGLWMLLIRTIKVDKKRQAWFVVNGVPIRYSIREHGLISGLYCHTYPENYESLGSLMFAKKYFQKPPKKKGDDPPVLKVTPADVLKKLKAMKYDGSHERLRMAVLYFLATVIFQRSRYETPIDHFLLRMVNDLRVCHTFPWGRFTFDDSLNEIKHMVKHFRGKIPTVKPTWTFPGFINPLEILAFESIQVLKENFREDVEEFDDSCPRMCKSRFLGNGSSGYALSEIYDKLGETKEISSILKPIGNESDLSVEIFDDGLWDDVELEDDGDKDDLIVDGWNKIIIRDQVKILWEDLYKMDVNTRKREQEPERICEDLEGPRVCEETEAGCESLETRVAQLEADMKVRDDIIFKLEARIKSMEDDRNLRDGFGNMEDLFDHDRFDTGGGQENEDDADKEATKDGEDEPEKESQVDADKNAAKEGENEPEQMAEDDADKEATKDVGNEPEHALQEDLEVMAAAAEKFEKEISEKEVAEKEAVEKASEKESTDEMGGDAEEDSPKKTKRVPKPSRMKQSPYVEK</sequence>
<dbReference type="PANTHER" id="PTHR48449:SF1">
    <property type="entry name" value="DUF1985 DOMAIN-CONTAINING PROTEIN"/>
    <property type="match status" value="1"/>
</dbReference>
<protein>
    <submittedName>
        <fullName evidence="4">Uncharacterized protein At3g43530-like</fullName>
    </submittedName>
</protein>
<evidence type="ECO:0000256" key="1">
    <source>
        <dbReference type="SAM" id="MobiDB-lite"/>
    </source>
</evidence>
<gene>
    <name evidence="4" type="primary">LOC130499600</name>
</gene>
<evidence type="ECO:0000313" key="4">
    <source>
        <dbReference type="RefSeq" id="XP_056849818.1"/>
    </source>
</evidence>
<feature type="compositionally biased region" description="Basic and acidic residues" evidence="1">
    <location>
        <begin position="530"/>
        <end position="556"/>
    </location>
</feature>
<feature type="compositionally biased region" description="Basic residues" evidence="1">
    <location>
        <begin position="570"/>
        <end position="579"/>
    </location>
</feature>
<dbReference type="InterPro" id="IPR015410">
    <property type="entry name" value="DUF1985"/>
</dbReference>
<keyword evidence="3" id="KW-1185">Reference proteome</keyword>
<feature type="compositionally biased region" description="Basic and acidic residues" evidence="1">
    <location>
        <begin position="476"/>
        <end position="491"/>
    </location>
</feature>
<dbReference type="RefSeq" id="XP_056849818.1">
    <property type="nucleotide sequence ID" value="XM_056993838.1"/>
</dbReference>
<feature type="compositionally biased region" description="Acidic residues" evidence="1">
    <location>
        <begin position="492"/>
        <end position="503"/>
    </location>
</feature>
<reference evidence="3" key="1">
    <citation type="journal article" date="2019" name="Database">
        <title>The radish genome database (RadishGD): an integrated information resource for radish genomics.</title>
        <authorList>
            <person name="Yu H.J."/>
            <person name="Baek S."/>
            <person name="Lee Y.J."/>
            <person name="Cho A."/>
            <person name="Mun J.H."/>
        </authorList>
    </citation>
    <scope>NUCLEOTIDE SEQUENCE [LARGE SCALE GENOMIC DNA]</scope>
    <source>
        <strain evidence="3">cv. WK10039</strain>
    </source>
</reference>
<dbReference type="AlphaFoldDB" id="A0A9W3CEL4"/>